<dbReference type="GO" id="GO:0012505">
    <property type="term" value="C:endomembrane system"/>
    <property type="evidence" value="ECO:0007669"/>
    <property type="project" value="UniProtKB-SubCell"/>
</dbReference>
<dbReference type="PANTHER" id="PTHR46514">
    <property type="entry name" value="AMPHIPHYSIN"/>
    <property type="match status" value="1"/>
</dbReference>
<dbReference type="GO" id="GO:0005543">
    <property type="term" value="F:phospholipid binding"/>
    <property type="evidence" value="ECO:0007669"/>
    <property type="project" value="TreeGrafter"/>
</dbReference>
<protein>
    <recommendedName>
        <fullName evidence="10">BAR domain-containing protein</fullName>
    </recommendedName>
</protein>
<keyword evidence="3" id="KW-0728">SH3 domain</keyword>
<feature type="compositionally biased region" description="Basic and acidic residues" evidence="8">
    <location>
        <begin position="402"/>
        <end position="412"/>
    </location>
</feature>
<keyword evidence="5 7" id="KW-0175">Coiled coil</keyword>
<feature type="region of interest" description="Disordered" evidence="8">
    <location>
        <begin position="302"/>
        <end position="426"/>
    </location>
</feature>
<dbReference type="Pfam" id="PF03114">
    <property type="entry name" value="BAR"/>
    <property type="match status" value="1"/>
</dbReference>
<evidence type="ECO:0000256" key="7">
    <source>
        <dbReference type="SAM" id="Coils"/>
    </source>
</evidence>
<dbReference type="FunFam" id="1.20.1270.60:FF:000013">
    <property type="entry name" value="Amphiphysin isoform 2"/>
    <property type="match status" value="1"/>
</dbReference>
<feature type="compositionally biased region" description="Low complexity" evidence="8">
    <location>
        <begin position="327"/>
        <end position="347"/>
    </location>
</feature>
<feature type="region of interest" description="Disordered" evidence="8">
    <location>
        <begin position="444"/>
        <end position="503"/>
    </location>
</feature>
<evidence type="ECO:0000313" key="11">
    <source>
        <dbReference type="EMBL" id="CAJ1084569.1"/>
    </source>
</evidence>
<proteinExistence type="predicted"/>
<evidence type="ECO:0000313" key="12">
    <source>
        <dbReference type="Proteomes" id="UP001178508"/>
    </source>
</evidence>
<dbReference type="GO" id="GO:0071800">
    <property type="term" value="P:podosome assembly"/>
    <property type="evidence" value="ECO:0007669"/>
    <property type="project" value="TreeGrafter"/>
</dbReference>
<accession>A0AAV1HGS5</accession>
<dbReference type="EMBL" id="OY660885">
    <property type="protein sequence ID" value="CAJ1084569.1"/>
    <property type="molecule type" value="Genomic_DNA"/>
</dbReference>
<dbReference type="GO" id="GO:0002102">
    <property type="term" value="C:podosome"/>
    <property type="evidence" value="ECO:0007669"/>
    <property type="project" value="TreeGrafter"/>
</dbReference>
<evidence type="ECO:0000259" key="10">
    <source>
        <dbReference type="PROSITE" id="PS51021"/>
    </source>
</evidence>
<keyword evidence="12" id="KW-1185">Reference proteome</keyword>
<feature type="coiled-coil region" evidence="7">
    <location>
        <begin position="181"/>
        <end position="215"/>
    </location>
</feature>
<feature type="compositionally biased region" description="Basic and acidic residues" evidence="8">
    <location>
        <begin position="471"/>
        <end position="499"/>
    </location>
</feature>
<dbReference type="AlphaFoldDB" id="A0AAV1HGS5"/>
<dbReference type="SUPFAM" id="SSF103657">
    <property type="entry name" value="BAR/IMD domain-like"/>
    <property type="match status" value="1"/>
</dbReference>
<sequence length="641" mass="71359">MAESTSPKSSSGVFAKKVQRQLSRGKEKVLQRLGRTVETRDDQFEQSLQNFVDQQTDGNRIYKDLRHYINSVRGNKKFLRMLLLVFCTSLMNCPAITDMREASRRLSQSLFDAYENDWAAGEDLGAIVEGEDLLWNDYEVKLIDQAIRTMESYVSQFPDVKEKVAKRGRKLVDYDSSLHHLEALQTAKKRDDVKINKADEEMHAAKSVYESINSELKEELPQLYDSRIGCYVSVFSALSNLRQTFYKEMCTLNQDLHSVVKELQAQYPDKVFAVRGMQKYGSLKRRTLMSPKAWKASFSEYHKGYSPRPSQRFSFKSPDKSRHSTLSRESSTSSVSPPSSILESPSSESRDLDAESNNTEPPSSPAQEEAAEGSEVKSEEDRGQVEEEKSVKEEEVEPPAESDNKGDGEKAPPSDSSSELNNSCDSESLDLQLSAADVGPLHIEEREDSPVLLGTPKANRLENGEVSGVDSDTKEDAVSPDRSRRETEVNSCTKEKCGDSRSAGSNCGIMKDVRCVDFLEKRDNYPPTMNASDVMSLTTLSANSTVTEATDPELLTSRPTQVIATTIEAMTTAAPASTDSAVIAVVIVLILLTVAALAFLLYRYLCHNKGDYRTTGELAPGEDPDEECSNQAVSEKKEYFI</sequence>
<keyword evidence="6 9" id="KW-0472">Membrane</keyword>
<dbReference type="Proteomes" id="UP001178508">
    <property type="component" value="Chromosome 22"/>
</dbReference>
<keyword evidence="4" id="KW-0963">Cytoplasm</keyword>
<dbReference type="PRINTS" id="PR01251">
    <property type="entry name" value="AMPHIPHYSIN"/>
</dbReference>
<evidence type="ECO:0000256" key="5">
    <source>
        <dbReference type="ARBA" id="ARBA00023054"/>
    </source>
</evidence>
<feature type="compositionally biased region" description="Polar residues" evidence="8">
    <location>
        <begin position="414"/>
        <end position="426"/>
    </location>
</feature>
<name>A0AAV1HGS5_XYRNO</name>
<dbReference type="InterPro" id="IPR003005">
    <property type="entry name" value="Amphiphysin"/>
</dbReference>
<dbReference type="GO" id="GO:0001891">
    <property type="term" value="C:phagocytic cup"/>
    <property type="evidence" value="ECO:0007669"/>
    <property type="project" value="TreeGrafter"/>
</dbReference>
<dbReference type="Gene3D" id="1.20.1270.60">
    <property type="entry name" value="Arfaptin homology (AH) domain/BAR domain"/>
    <property type="match status" value="1"/>
</dbReference>
<gene>
    <name evidence="11" type="ORF">XNOV1_A010854</name>
</gene>
<organism evidence="11 12">
    <name type="scientific">Xyrichtys novacula</name>
    <name type="common">Pearly razorfish</name>
    <name type="synonym">Hemipteronotus novacula</name>
    <dbReference type="NCBI Taxonomy" id="13765"/>
    <lineage>
        <taxon>Eukaryota</taxon>
        <taxon>Metazoa</taxon>
        <taxon>Chordata</taxon>
        <taxon>Craniata</taxon>
        <taxon>Vertebrata</taxon>
        <taxon>Euteleostomi</taxon>
        <taxon>Actinopterygii</taxon>
        <taxon>Neopterygii</taxon>
        <taxon>Teleostei</taxon>
        <taxon>Neoteleostei</taxon>
        <taxon>Acanthomorphata</taxon>
        <taxon>Eupercaria</taxon>
        <taxon>Labriformes</taxon>
        <taxon>Labridae</taxon>
        <taxon>Xyrichtys</taxon>
    </lineage>
</organism>
<dbReference type="SMART" id="SM00721">
    <property type="entry name" value="BAR"/>
    <property type="match status" value="1"/>
</dbReference>
<keyword evidence="9" id="KW-1133">Transmembrane helix</keyword>
<evidence type="ECO:0000256" key="9">
    <source>
        <dbReference type="SAM" id="Phobius"/>
    </source>
</evidence>
<comment type="subcellular location">
    <subcellularLocation>
        <location evidence="2">Cytoplasm</location>
    </subcellularLocation>
    <subcellularLocation>
        <location evidence="1">Endomembrane system</location>
    </subcellularLocation>
</comment>
<evidence type="ECO:0000256" key="8">
    <source>
        <dbReference type="SAM" id="MobiDB-lite"/>
    </source>
</evidence>
<dbReference type="PROSITE" id="PS51021">
    <property type="entry name" value="BAR"/>
    <property type="match status" value="1"/>
</dbReference>
<dbReference type="GO" id="GO:0006911">
    <property type="term" value="P:phagocytosis, engulfment"/>
    <property type="evidence" value="ECO:0007669"/>
    <property type="project" value="TreeGrafter"/>
</dbReference>
<dbReference type="GO" id="GO:0005737">
    <property type="term" value="C:cytoplasm"/>
    <property type="evidence" value="ECO:0007669"/>
    <property type="project" value="UniProtKB-SubCell"/>
</dbReference>
<keyword evidence="9" id="KW-0812">Transmembrane</keyword>
<dbReference type="InterPro" id="IPR027267">
    <property type="entry name" value="AH/BAR_dom_sf"/>
</dbReference>
<dbReference type="InterPro" id="IPR004148">
    <property type="entry name" value="BAR_dom"/>
</dbReference>
<evidence type="ECO:0000256" key="6">
    <source>
        <dbReference type="ARBA" id="ARBA00023136"/>
    </source>
</evidence>
<feature type="compositionally biased region" description="Basic and acidic residues" evidence="8">
    <location>
        <begin position="374"/>
        <end position="393"/>
    </location>
</feature>
<evidence type="ECO:0000256" key="4">
    <source>
        <dbReference type="ARBA" id="ARBA00022490"/>
    </source>
</evidence>
<dbReference type="GO" id="GO:0097320">
    <property type="term" value="P:plasma membrane tubulation"/>
    <property type="evidence" value="ECO:0007669"/>
    <property type="project" value="TreeGrafter"/>
</dbReference>
<feature type="transmembrane region" description="Helical" evidence="9">
    <location>
        <begin position="581"/>
        <end position="605"/>
    </location>
</feature>
<evidence type="ECO:0000256" key="3">
    <source>
        <dbReference type="ARBA" id="ARBA00022443"/>
    </source>
</evidence>
<evidence type="ECO:0000256" key="2">
    <source>
        <dbReference type="ARBA" id="ARBA00004496"/>
    </source>
</evidence>
<dbReference type="PANTHER" id="PTHR46514:SF1">
    <property type="entry name" value="BRIDGING INTEGRATOR 2"/>
    <property type="match status" value="1"/>
</dbReference>
<reference evidence="11" key="1">
    <citation type="submission" date="2023-08" db="EMBL/GenBank/DDBJ databases">
        <authorList>
            <person name="Alioto T."/>
            <person name="Alioto T."/>
            <person name="Gomez Garrido J."/>
        </authorList>
    </citation>
    <scope>NUCLEOTIDE SEQUENCE</scope>
</reference>
<feature type="domain" description="BAR" evidence="10">
    <location>
        <begin position="29"/>
        <end position="269"/>
    </location>
</feature>
<evidence type="ECO:0000256" key="1">
    <source>
        <dbReference type="ARBA" id="ARBA00004308"/>
    </source>
</evidence>